<dbReference type="InterPro" id="IPR002035">
    <property type="entry name" value="VWF_A"/>
</dbReference>
<accession>A0A076MUK4</accession>
<protein>
    <recommendedName>
        <fullName evidence="1">VWFA domain-containing protein</fullName>
    </recommendedName>
</protein>
<dbReference type="Pfam" id="PF00092">
    <property type="entry name" value="VWA"/>
    <property type="match status" value="1"/>
</dbReference>
<dbReference type="STRING" id="1068978.AMETH_2484"/>
<dbReference type="EMBL" id="CP009110">
    <property type="protein sequence ID" value="AIJ22576.1"/>
    <property type="molecule type" value="Genomic_DNA"/>
</dbReference>
<dbReference type="HOGENOM" id="CLU_018489_2_0_11"/>
<evidence type="ECO:0000313" key="3">
    <source>
        <dbReference type="Proteomes" id="UP000062973"/>
    </source>
</evidence>
<dbReference type="Pfam" id="PF13531">
    <property type="entry name" value="SBP_bac_11"/>
    <property type="match status" value="1"/>
</dbReference>
<dbReference type="Proteomes" id="UP000062973">
    <property type="component" value="Chromosome"/>
</dbReference>
<reference evidence="2 3" key="1">
    <citation type="submission" date="2014-07" db="EMBL/GenBank/DDBJ databases">
        <title>Whole Genome Sequence of the Amycolatopsis methanolica 239.</title>
        <authorList>
            <person name="Tang B."/>
        </authorList>
    </citation>
    <scope>NUCLEOTIDE SEQUENCE [LARGE SCALE GENOMIC DNA]</scope>
    <source>
        <strain evidence="2 3">239</strain>
    </source>
</reference>
<evidence type="ECO:0000259" key="1">
    <source>
        <dbReference type="PROSITE" id="PS50234"/>
    </source>
</evidence>
<gene>
    <name evidence="2" type="ORF">AMETH_2484</name>
</gene>
<name>A0A076MUK4_AMYME</name>
<organism evidence="2 3">
    <name type="scientific">Amycolatopsis methanolica 239</name>
    <dbReference type="NCBI Taxonomy" id="1068978"/>
    <lineage>
        <taxon>Bacteria</taxon>
        <taxon>Bacillati</taxon>
        <taxon>Actinomycetota</taxon>
        <taxon>Actinomycetes</taxon>
        <taxon>Pseudonocardiales</taxon>
        <taxon>Pseudonocardiaceae</taxon>
        <taxon>Amycolatopsis</taxon>
        <taxon>Amycolatopsis methanolica group</taxon>
    </lineage>
</organism>
<feature type="domain" description="VWFA" evidence="1">
    <location>
        <begin position="341"/>
        <end position="533"/>
    </location>
</feature>
<evidence type="ECO:0000313" key="2">
    <source>
        <dbReference type="EMBL" id="AIJ22576.1"/>
    </source>
</evidence>
<dbReference type="PATRIC" id="fig|1068978.7.peg.2655"/>
<dbReference type="PROSITE" id="PS50234">
    <property type="entry name" value="VWFA"/>
    <property type="match status" value="1"/>
</dbReference>
<dbReference type="SUPFAM" id="SSF53300">
    <property type="entry name" value="vWA-like"/>
    <property type="match status" value="1"/>
</dbReference>
<dbReference type="SUPFAM" id="SSF53850">
    <property type="entry name" value="Periplasmic binding protein-like II"/>
    <property type="match status" value="1"/>
</dbReference>
<keyword evidence="3" id="KW-1185">Reference proteome</keyword>
<dbReference type="Gene3D" id="3.40.50.410">
    <property type="entry name" value="von Willebrand factor, type A domain"/>
    <property type="match status" value="1"/>
</dbReference>
<dbReference type="SMART" id="SM00327">
    <property type="entry name" value="VWA"/>
    <property type="match status" value="1"/>
</dbReference>
<dbReference type="AlphaFoldDB" id="A0A076MUK4"/>
<proteinExistence type="predicted"/>
<dbReference type="InterPro" id="IPR036465">
    <property type="entry name" value="vWFA_dom_sf"/>
</dbReference>
<sequence>MGRHSSPARRRPRRVWAVLGVLVVLGGAGWIAADVVRDQGGCDRPAVVRVAAAPGVAPAVAQVARRVAQTECAAFEVNAVDSAAVAQSLALPGGEIRPDVWIPESTLQLRRAKGVGASGIAGGISIASSPVVFALTEEAAAGLGWPGRAPSWSDVLGAPGLALGVPDPGRDPAGLSALIGIRAAVAAADTHAAALRRLSPNAVPTTDDLFARLADRTLAGFPVSENALLRYNVRNGVAGTQSGLVATYQAEAPALDYPFAVLGGAGEAQRTAAGALLSALLGLEGSNALANAGFRTPDGRYLRDGAAQNVSDRTQPSPAVPTDADVDALLGQWARINSSSRARVLIDVSGSMDVEVPGTGQTRMQLTTDAAARALSLFKPTSEGSVWEFATRLDGDRDYREVLPMRPVSDHLASGAAERLRAIQATPDGDTGLYDTVLAAYQLASAEWQAGRLNLVIVLTDGRNDDADGISRDALVAELAKLADPARPVAIIGIGIGPDVDVAELAAITTPTGGQTFVAPDPARITDVFYGALARLTGA</sequence>
<dbReference type="eggNOG" id="COG2304">
    <property type="taxonomic scope" value="Bacteria"/>
</dbReference>
<dbReference type="KEGG" id="amq:AMETH_2484"/>